<comment type="pathway">
    <text evidence="2 6">Metabolic intermediate biosynthesis; 5-phospho-alpha-D-ribose 1-diphosphate biosynthesis; 5-phospho-alpha-D-ribose 1-diphosphate from D-ribose 5-phosphate (route II): step 3/3.</text>
</comment>
<comment type="similarity">
    <text evidence="6">Belongs to the ribose 1,5-bisphosphokinase family.</text>
</comment>
<evidence type="ECO:0000313" key="8">
    <source>
        <dbReference type="EMBL" id="MDN0075258.1"/>
    </source>
</evidence>
<sequence length="187" mass="20573">MTTKRGRLWYVLGPSGAGKDSVINYARERLGAEACVLFAHRYITRPADAGGENHVALRPDEFALRERAGLFVLTWHRNDLSYGIGIEVEQWLARGLDVVVNGSRSALPLAERRFPGLIPLWIGASSEVLAQRLAARGRESEEQIHQRLAEAGAFSPPTNARVLLNDGELAEAGETLLAWLRGETVPH</sequence>
<dbReference type="EC" id="2.7.4.23" evidence="6"/>
<accession>A0ABT7XN76</accession>
<comment type="function">
    <text evidence="6">Catalyzes the phosphorylation of ribose 1,5-bisphosphate to 5-phospho-D-ribosyl alpha-1-diphosphate (PRPP).</text>
</comment>
<keyword evidence="4 6" id="KW-0547">Nucleotide-binding</keyword>
<dbReference type="InterPro" id="IPR008145">
    <property type="entry name" value="GK/Ca_channel_bsu"/>
</dbReference>
<dbReference type="InterPro" id="IPR012699">
    <property type="entry name" value="PhnN"/>
</dbReference>
<evidence type="ECO:0000256" key="6">
    <source>
        <dbReference type="HAMAP-Rule" id="MF_00836"/>
    </source>
</evidence>
<evidence type="ECO:0000259" key="7">
    <source>
        <dbReference type="SMART" id="SM00072"/>
    </source>
</evidence>
<dbReference type="NCBIfam" id="TIGR02322">
    <property type="entry name" value="phosphon_PhnN"/>
    <property type="match status" value="1"/>
</dbReference>
<evidence type="ECO:0000256" key="2">
    <source>
        <dbReference type="ARBA" id="ARBA00005069"/>
    </source>
</evidence>
<feature type="binding site" evidence="6">
    <location>
        <begin position="13"/>
        <end position="20"/>
    </location>
    <ligand>
        <name>ATP</name>
        <dbReference type="ChEBI" id="CHEBI:30616"/>
    </ligand>
</feature>
<comment type="caution">
    <text evidence="8">The sequence shown here is derived from an EMBL/GenBank/DDBJ whole genome shotgun (WGS) entry which is preliminary data.</text>
</comment>
<feature type="domain" description="Guanylate kinase/L-type calcium channel beta subunit" evidence="7">
    <location>
        <begin position="5"/>
        <end position="184"/>
    </location>
</feature>
<keyword evidence="5 6" id="KW-0067">ATP-binding</keyword>
<evidence type="ECO:0000256" key="1">
    <source>
        <dbReference type="ARBA" id="ARBA00000373"/>
    </source>
</evidence>
<proteinExistence type="inferred from homology"/>
<evidence type="ECO:0000256" key="3">
    <source>
        <dbReference type="ARBA" id="ARBA00022679"/>
    </source>
</evidence>
<dbReference type="InterPro" id="IPR027417">
    <property type="entry name" value="P-loop_NTPase"/>
</dbReference>
<keyword evidence="3 6" id="KW-0808">Transferase</keyword>
<dbReference type="SUPFAM" id="SSF52540">
    <property type="entry name" value="P-loop containing nucleoside triphosphate hydrolases"/>
    <property type="match status" value="1"/>
</dbReference>
<dbReference type="SMART" id="SM00072">
    <property type="entry name" value="GuKc"/>
    <property type="match status" value="1"/>
</dbReference>
<dbReference type="Gene3D" id="3.40.50.300">
    <property type="entry name" value="P-loop containing nucleotide triphosphate hydrolases"/>
    <property type="match status" value="1"/>
</dbReference>
<reference evidence="8" key="1">
    <citation type="submission" date="2023-06" db="EMBL/GenBank/DDBJ databases">
        <authorList>
            <person name="Zhang S."/>
        </authorList>
    </citation>
    <scope>NUCLEOTIDE SEQUENCE</scope>
    <source>
        <strain evidence="8">SG2303</strain>
    </source>
</reference>
<dbReference type="Proteomes" id="UP001168540">
    <property type="component" value="Unassembled WGS sequence"/>
</dbReference>
<keyword evidence="9" id="KW-1185">Reference proteome</keyword>
<dbReference type="HAMAP" id="MF_00836">
    <property type="entry name" value="PhnN"/>
    <property type="match status" value="1"/>
</dbReference>
<dbReference type="EMBL" id="JAUEDK010000015">
    <property type="protein sequence ID" value="MDN0075258.1"/>
    <property type="molecule type" value="Genomic_DNA"/>
</dbReference>
<evidence type="ECO:0000256" key="5">
    <source>
        <dbReference type="ARBA" id="ARBA00022840"/>
    </source>
</evidence>
<dbReference type="RefSeq" id="WP_289829859.1">
    <property type="nucleotide sequence ID" value="NZ_JAUEDK010000015.1"/>
</dbReference>
<evidence type="ECO:0000313" key="9">
    <source>
        <dbReference type="Proteomes" id="UP001168540"/>
    </source>
</evidence>
<comment type="catalytic activity">
    <reaction evidence="1 6">
        <text>alpha-D-ribose 1,5-bisphosphate + ATP = 5-phospho-alpha-D-ribose 1-diphosphate + ADP</text>
        <dbReference type="Rhea" id="RHEA:20109"/>
        <dbReference type="ChEBI" id="CHEBI:30616"/>
        <dbReference type="ChEBI" id="CHEBI:58017"/>
        <dbReference type="ChEBI" id="CHEBI:68688"/>
        <dbReference type="ChEBI" id="CHEBI:456216"/>
        <dbReference type="EC" id="2.7.4.23"/>
    </reaction>
</comment>
<name>A0ABT7XN76_9NEIS</name>
<protein>
    <recommendedName>
        <fullName evidence="6">Ribose 1,5-bisphosphate phosphokinase PhnN</fullName>
        <ecNumber evidence="6">2.7.4.23</ecNumber>
    </recommendedName>
    <alternativeName>
        <fullName evidence="6">Ribose 1,5-bisphosphokinase</fullName>
    </alternativeName>
</protein>
<organism evidence="8 9">
    <name type="scientific">Crenobacter oryzisoli</name>
    <dbReference type="NCBI Taxonomy" id="3056844"/>
    <lineage>
        <taxon>Bacteria</taxon>
        <taxon>Pseudomonadati</taxon>
        <taxon>Pseudomonadota</taxon>
        <taxon>Betaproteobacteria</taxon>
        <taxon>Neisseriales</taxon>
        <taxon>Neisseriaceae</taxon>
        <taxon>Crenobacter</taxon>
    </lineage>
</organism>
<gene>
    <name evidence="6 8" type="primary">phnN</name>
    <name evidence="8" type="ORF">QU481_10185</name>
</gene>
<evidence type="ECO:0000256" key="4">
    <source>
        <dbReference type="ARBA" id="ARBA00022741"/>
    </source>
</evidence>
<dbReference type="NCBIfam" id="NF007485">
    <property type="entry name" value="PRK10078.1"/>
    <property type="match status" value="1"/>
</dbReference>